<proteinExistence type="predicted"/>
<organism evidence="3 4">
    <name type="scientific">Micromonospora humidisoli</name>
    <dbReference type="NCBI Taxonomy" id="2807622"/>
    <lineage>
        <taxon>Bacteria</taxon>
        <taxon>Bacillati</taxon>
        <taxon>Actinomycetota</taxon>
        <taxon>Actinomycetes</taxon>
        <taxon>Micromonosporales</taxon>
        <taxon>Micromonosporaceae</taxon>
        <taxon>Micromonospora</taxon>
    </lineage>
</organism>
<reference evidence="3 4" key="1">
    <citation type="submission" date="2021-02" db="EMBL/GenBank/DDBJ databases">
        <authorList>
            <person name="Lee D.-H."/>
        </authorList>
    </citation>
    <scope>NUCLEOTIDE SEQUENCE [LARGE SCALE GENOMIC DNA]</scope>
    <source>
        <strain evidence="3 4">MMS20-R2-29</strain>
    </source>
</reference>
<dbReference type="PIRSF" id="PIRSF031644">
    <property type="entry name" value="UCP031644"/>
    <property type="match status" value="1"/>
</dbReference>
<dbReference type="InterPro" id="IPR008319">
    <property type="entry name" value="GyrI-like_CCH_Lin2189-like"/>
</dbReference>
<evidence type="ECO:0000259" key="2">
    <source>
        <dbReference type="Pfam" id="PF06445"/>
    </source>
</evidence>
<keyword evidence="4" id="KW-1185">Reference proteome</keyword>
<dbReference type="SUPFAM" id="SSF55136">
    <property type="entry name" value="Probable bacterial effector-binding domain"/>
    <property type="match status" value="1"/>
</dbReference>
<name>A0ABS2JE34_9ACTN</name>
<dbReference type="InterPro" id="IPR029442">
    <property type="entry name" value="GyrI-like"/>
</dbReference>
<sequence length="232" mass="25990">MPVTDPADGKVDFRRTLDAYRAHKGRFRLVDVPDMQYLMIDGRGDPNSAPAFTGAVEALYPVAYRVKFASRRELGRDYVVPPLEGLWWAEDMTSFTSARDTSRWRWTLMLMVPDWIAPGMVTAAVALAGAKRPPGRLDDVRLERLAEGRCVQTLHVGSFDDEAAVLARLHHEFVPTHGLRLTGTHHEIYLSDFRRVAPDRRRTILRQPVAADTRAAGERRGATADGSGQPTR</sequence>
<dbReference type="Gene3D" id="3.20.80.10">
    <property type="entry name" value="Regulatory factor, effector binding domain"/>
    <property type="match status" value="1"/>
</dbReference>
<feature type="domain" description="GyrI-like small molecule binding" evidence="2">
    <location>
        <begin position="139"/>
        <end position="203"/>
    </location>
</feature>
<comment type="caution">
    <text evidence="3">The sequence shown here is derived from an EMBL/GenBank/DDBJ whole genome shotgun (WGS) entry which is preliminary data.</text>
</comment>
<feature type="region of interest" description="Disordered" evidence="1">
    <location>
        <begin position="207"/>
        <end position="232"/>
    </location>
</feature>
<evidence type="ECO:0000313" key="4">
    <source>
        <dbReference type="Proteomes" id="UP000809587"/>
    </source>
</evidence>
<accession>A0ABS2JE34</accession>
<protein>
    <submittedName>
        <fullName evidence="3">GyrI-like domain-containing protein</fullName>
    </submittedName>
</protein>
<dbReference type="Proteomes" id="UP000809587">
    <property type="component" value="Unassembled WGS sequence"/>
</dbReference>
<dbReference type="Pfam" id="PF06445">
    <property type="entry name" value="GyrI-like"/>
    <property type="match status" value="1"/>
</dbReference>
<gene>
    <name evidence="3" type="ORF">JQN84_20010</name>
</gene>
<dbReference type="EMBL" id="JAFEUO010000005">
    <property type="protein sequence ID" value="MBM7084803.1"/>
    <property type="molecule type" value="Genomic_DNA"/>
</dbReference>
<dbReference type="InterPro" id="IPR011256">
    <property type="entry name" value="Reg_factor_effector_dom_sf"/>
</dbReference>
<evidence type="ECO:0000313" key="3">
    <source>
        <dbReference type="EMBL" id="MBM7084803.1"/>
    </source>
</evidence>
<evidence type="ECO:0000256" key="1">
    <source>
        <dbReference type="SAM" id="MobiDB-lite"/>
    </source>
</evidence>